<dbReference type="Gene3D" id="3.90.1200.10">
    <property type="match status" value="1"/>
</dbReference>
<organism evidence="2 3">
    <name type="scientific">Kribbella pittospori</name>
    <dbReference type="NCBI Taxonomy" id="722689"/>
    <lineage>
        <taxon>Bacteria</taxon>
        <taxon>Bacillati</taxon>
        <taxon>Actinomycetota</taxon>
        <taxon>Actinomycetes</taxon>
        <taxon>Propionibacteriales</taxon>
        <taxon>Kribbellaceae</taxon>
        <taxon>Kribbella</taxon>
    </lineage>
</organism>
<comment type="caution">
    <text evidence="2">The sequence shown here is derived from an EMBL/GenBank/DDBJ whole genome shotgun (WGS) entry which is preliminary data.</text>
</comment>
<evidence type="ECO:0000313" key="2">
    <source>
        <dbReference type="EMBL" id="TCC57077.1"/>
    </source>
</evidence>
<sequence length="306" mass="32255">MAPLNPAPSSPATTSLATGTSACVDIRTTPSPYQLLQTRRRTGPGFDTPSKLVSMTHTVEADDSVLTKHYTSWSRDEPGREWAALTLLSRQAPDLVPAPLARGTDSQPWVSMSVVPGRPLGGSLTPEQLEALGEALGALWSIDPGGLPSVGVPAVIDRTSHSLAVLRAGDGVIADAATAAADWLETAIEVLTAVHDPVVGHGDPNLANYLWDGTRIRIVDFEDAGRGDLTLELANLVEHLSGRDTDWSALVSGFPVDPERFRAARSLWAAFWLTLIGPGGPSAARNSPGTAEAQAERVLSLVRPTA</sequence>
<name>A0A4R0KCC8_9ACTN</name>
<evidence type="ECO:0000259" key="1">
    <source>
        <dbReference type="Pfam" id="PF01636"/>
    </source>
</evidence>
<keyword evidence="3" id="KW-1185">Reference proteome</keyword>
<dbReference type="Proteomes" id="UP000291144">
    <property type="component" value="Unassembled WGS sequence"/>
</dbReference>
<reference evidence="2 3" key="1">
    <citation type="submission" date="2019-02" db="EMBL/GenBank/DDBJ databases">
        <title>Kribbella capetownensis sp. nov. and Kribbella speibonae sp. nov., isolated from soil.</title>
        <authorList>
            <person name="Curtis S.M."/>
            <person name="Norton I."/>
            <person name="Everest G.J."/>
            <person name="Meyers P.R."/>
        </authorList>
    </citation>
    <scope>NUCLEOTIDE SEQUENCE [LARGE SCALE GENOMIC DNA]</scope>
    <source>
        <strain evidence="2 3">NRRL B-24813</strain>
    </source>
</reference>
<dbReference type="Pfam" id="PF01636">
    <property type="entry name" value="APH"/>
    <property type="match status" value="1"/>
</dbReference>
<evidence type="ECO:0000313" key="3">
    <source>
        <dbReference type="Proteomes" id="UP000291144"/>
    </source>
</evidence>
<dbReference type="GO" id="GO:0016740">
    <property type="term" value="F:transferase activity"/>
    <property type="evidence" value="ECO:0007669"/>
    <property type="project" value="UniProtKB-KW"/>
</dbReference>
<proteinExistence type="predicted"/>
<accession>A0A4R0KCC8</accession>
<dbReference type="OrthoDB" id="3383851at2"/>
<feature type="domain" description="Aminoglycoside phosphotransferase" evidence="1">
    <location>
        <begin position="62"/>
        <end position="241"/>
    </location>
</feature>
<dbReference type="InterPro" id="IPR011009">
    <property type="entry name" value="Kinase-like_dom_sf"/>
</dbReference>
<gene>
    <name evidence="2" type="ORF">E0H73_31850</name>
</gene>
<dbReference type="InterPro" id="IPR002575">
    <property type="entry name" value="Aminoglycoside_PTrfase"/>
</dbReference>
<keyword evidence="2" id="KW-0808">Transferase</keyword>
<dbReference type="AlphaFoldDB" id="A0A4R0KCC8"/>
<dbReference type="EMBL" id="SJKB01000011">
    <property type="protein sequence ID" value="TCC57077.1"/>
    <property type="molecule type" value="Genomic_DNA"/>
</dbReference>
<protein>
    <submittedName>
        <fullName evidence="2">Aminoglycoside phosphotransferase family protein</fullName>
    </submittedName>
</protein>
<dbReference type="SUPFAM" id="SSF56112">
    <property type="entry name" value="Protein kinase-like (PK-like)"/>
    <property type="match status" value="1"/>
</dbReference>